<dbReference type="Pfam" id="PF09691">
    <property type="entry name" value="T2SS_PulS_OutS"/>
    <property type="match status" value="1"/>
</dbReference>
<evidence type="ECO:0000313" key="3">
    <source>
        <dbReference type="EMBL" id="RJL72115.1"/>
    </source>
</evidence>
<dbReference type="GO" id="GO:0006886">
    <property type="term" value="P:intracellular protein transport"/>
    <property type="evidence" value="ECO:0007669"/>
    <property type="project" value="InterPro"/>
</dbReference>
<sequence length="132" mass="15002">MKRKNVKIKMRLTVVLAIFLSGCTAKTPDQKKYENPHTVENIGNISSTVAGINYLKHQCGYQHLGTEDNIINRVVILASRKWGSAFDEEEKDDITRSSRERYNILVENYHDSNGCGVLTRSLQEVIRQGFST</sequence>
<evidence type="ECO:0000313" key="5">
    <source>
        <dbReference type="Proteomes" id="UP000266633"/>
    </source>
</evidence>
<keyword evidence="1" id="KW-0732">Signal</keyword>
<dbReference type="PROSITE" id="PS51257">
    <property type="entry name" value="PROKAR_LIPOPROTEIN"/>
    <property type="match status" value="1"/>
</dbReference>
<name>A0AAX1C8V3_9GAMM</name>
<reference evidence="2 4" key="1">
    <citation type="submission" date="2018-05" db="EMBL/GenBank/DDBJ databases">
        <title>Genomic diversity of pathogens causing Blackleg of Potato in Pakistan.</title>
        <authorList>
            <person name="Sarfraz S."/>
            <person name="Riaz K."/>
            <person name="Oulghazi S."/>
            <person name="Cigna J."/>
            <person name="Sahi S.T."/>
            <person name="Khan S.H."/>
            <person name="Hameed A."/>
            <person name="Faure D."/>
        </authorList>
    </citation>
    <scope>NUCLEOTIDE SEQUENCE [LARGE SCALE GENOMIC DNA]</scope>
    <source>
        <strain evidence="2 4">SS70</strain>
    </source>
</reference>
<organism evidence="2 4">
    <name type="scientific">Dickeya dianthicola</name>
    <dbReference type="NCBI Taxonomy" id="204039"/>
    <lineage>
        <taxon>Bacteria</taxon>
        <taxon>Pseudomonadati</taxon>
        <taxon>Pseudomonadota</taxon>
        <taxon>Gammaproteobacteria</taxon>
        <taxon>Enterobacterales</taxon>
        <taxon>Pectobacteriaceae</taxon>
        <taxon>Dickeya</taxon>
    </lineage>
</organism>
<accession>A0AAX1C8V3</accession>
<comment type="caution">
    <text evidence="2">The sequence shown here is derived from an EMBL/GenBank/DDBJ whole genome shotgun (WGS) entry which is preliminary data.</text>
</comment>
<dbReference type="InterPro" id="IPR038432">
    <property type="entry name" value="PulS/OutS-like_sf"/>
</dbReference>
<dbReference type="EMBL" id="QZDO01000036">
    <property type="protein sequence ID" value="RJL72115.1"/>
    <property type="molecule type" value="Genomic_DNA"/>
</dbReference>
<feature type="signal peptide" evidence="1">
    <location>
        <begin position="1"/>
        <end position="25"/>
    </location>
</feature>
<dbReference type="InterPro" id="IPR019114">
    <property type="entry name" value="Chap_lipoprot_PulS/OutS-like"/>
</dbReference>
<proteinExistence type="predicted"/>
<dbReference type="Proteomes" id="UP000245055">
    <property type="component" value="Unassembled WGS sequence"/>
</dbReference>
<dbReference type="Gene3D" id="1.20.58.1630">
    <property type="entry name" value="Chaperone lipoprotein PulS/OutS"/>
    <property type="match status" value="1"/>
</dbReference>
<gene>
    <name evidence="3" type="ORF">D5077_11565</name>
    <name evidence="2" type="ORF">DF213_07375</name>
</gene>
<evidence type="ECO:0000256" key="1">
    <source>
        <dbReference type="SAM" id="SignalP"/>
    </source>
</evidence>
<dbReference type="EMBL" id="QESZ01000009">
    <property type="protein sequence ID" value="PWD74552.1"/>
    <property type="molecule type" value="Genomic_DNA"/>
</dbReference>
<feature type="chain" id="PRO_5043488824" evidence="1">
    <location>
        <begin position="26"/>
        <end position="132"/>
    </location>
</feature>
<protein>
    <submittedName>
        <fullName evidence="2">Uncharacterized protein</fullName>
    </submittedName>
</protein>
<dbReference type="Proteomes" id="UP000266633">
    <property type="component" value="Unassembled WGS sequence"/>
</dbReference>
<dbReference type="NCBIfam" id="TIGR01004">
    <property type="entry name" value="PulS_OutS"/>
    <property type="match status" value="1"/>
</dbReference>
<dbReference type="AlphaFoldDB" id="A0AAX1C8V3"/>
<dbReference type="InterPro" id="IPR005699">
    <property type="entry name" value="Chap_lipoprot_PulS/OutS"/>
</dbReference>
<evidence type="ECO:0000313" key="2">
    <source>
        <dbReference type="EMBL" id="PWD74552.1"/>
    </source>
</evidence>
<keyword evidence="5" id="KW-1185">Reference proteome</keyword>
<reference evidence="3 5" key="2">
    <citation type="submission" date="2018-09" db="EMBL/GenBank/DDBJ databases">
        <title>Phylogenetic diversity of Pectobacterium and Dickeya strains causing blackleg disease of potato in Morocco.</title>
        <authorList>
            <person name="Oulghazi S."/>
            <person name="Moumni M."/>
            <person name="Faure D."/>
        </authorList>
    </citation>
    <scope>NUCLEOTIDE SEQUENCE [LARGE SCALE GENOMIC DNA]</scope>
    <source>
        <strain evidence="3 5">S4.16.03.LID</strain>
    </source>
</reference>
<evidence type="ECO:0000313" key="4">
    <source>
        <dbReference type="Proteomes" id="UP000245055"/>
    </source>
</evidence>